<evidence type="ECO:0008006" key="5">
    <source>
        <dbReference type="Google" id="ProtNLM"/>
    </source>
</evidence>
<dbReference type="HOGENOM" id="CLU_1396787_0_0_1"/>
<evidence type="ECO:0000313" key="3">
    <source>
        <dbReference type="EMBL" id="EAT89051.1"/>
    </source>
</evidence>
<dbReference type="GeneID" id="5971255"/>
<feature type="signal peptide" evidence="2">
    <location>
        <begin position="1"/>
        <end position="17"/>
    </location>
</feature>
<feature type="transmembrane region" description="Helical" evidence="1">
    <location>
        <begin position="197"/>
        <end position="218"/>
    </location>
</feature>
<keyword evidence="1" id="KW-1133">Transmembrane helix</keyword>
<keyword evidence="2" id="KW-0732">Signal</keyword>
<dbReference type="Proteomes" id="UP000001055">
    <property type="component" value="Unassembled WGS sequence"/>
</dbReference>
<evidence type="ECO:0000256" key="2">
    <source>
        <dbReference type="SAM" id="SignalP"/>
    </source>
</evidence>
<dbReference type="AlphaFoldDB" id="Q0UWL8"/>
<organism evidence="3 4">
    <name type="scientific">Phaeosphaeria nodorum (strain SN15 / ATCC MYA-4574 / FGSC 10173)</name>
    <name type="common">Glume blotch fungus</name>
    <name type="synonym">Parastagonospora nodorum</name>
    <dbReference type="NCBI Taxonomy" id="321614"/>
    <lineage>
        <taxon>Eukaryota</taxon>
        <taxon>Fungi</taxon>
        <taxon>Dikarya</taxon>
        <taxon>Ascomycota</taxon>
        <taxon>Pezizomycotina</taxon>
        <taxon>Dothideomycetes</taxon>
        <taxon>Pleosporomycetidae</taxon>
        <taxon>Pleosporales</taxon>
        <taxon>Pleosporineae</taxon>
        <taxon>Phaeosphaeriaceae</taxon>
        <taxon>Parastagonospora</taxon>
    </lineage>
</organism>
<dbReference type="eggNOG" id="ENOG502S1Y6">
    <property type="taxonomic scope" value="Eukaryota"/>
</dbReference>
<dbReference type="KEGG" id="pno:SNOG_03846"/>
<name>Q0UWL8_PHANO</name>
<proteinExistence type="predicted"/>
<feature type="chain" id="PRO_5004178313" description="Killer toxin Kp4 domain-containing protein" evidence="2">
    <location>
        <begin position="18"/>
        <end position="219"/>
    </location>
</feature>
<gene>
    <name evidence="3" type="ORF">SNOG_03846</name>
</gene>
<dbReference type="RefSeq" id="XP_001794392.1">
    <property type="nucleotide sequence ID" value="XM_001794340.1"/>
</dbReference>
<dbReference type="VEuPathDB" id="FungiDB:JI435_038460"/>
<dbReference type="EMBL" id="CH445329">
    <property type="protein sequence ID" value="EAT89051.1"/>
    <property type="molecule type" value="Genomic_DNA"/>
</dbReference>
<reference evidence="4" key="1">
    <citation type="journal article" date="2007" name="Plant Cell">
        <title>Dothideomycete-plant interactions illuminated by genome sequencing and EST analysis of the wheat pathogen Stagonospora nodorum.</title>
        <authorList>
            <person name="Hane J.K."/>
            <person name="Lowe R.G."/>
            <person name="Solomon P.S."/>
            <person name="Tan K.C."/>
            <person name="Schoch C.L."/>
            <person name="Spatafora J.W."/>
            <person name="Crous P.W."/>
            <person name="Kodira C."/>
            <person name="Birren B.W."/>
            <person name="Galagan J.E."/>
            <person name="Torriani S.F."/>
            <person name="McDonald B.A."/>
            <person name="Oliver R.P."/>
        </authorList>
    </citation>
    <scope>NUCLEOTIDE SEQUENCE [LARGE SCALE GENOMIC DNA]</scope>
    <source>
        <strain evidence="4">SN15 / ATCC MYA-4574 / FGSC 10173</strain>
    </source>
</reference>
<sequence length="219" mass="21933">MLAPKFLVAGLIALASASIHPEDIKFAALLKRQAPGTPSYNCHDNCGWSFDMSVQALTDQMIGTAISLSRQPNKCENDAFKTNYKNCLQCAGPDNYNIWRMYGNTLSTAGASCGLSTEPLAGKQDDVGPAVRAGSSSSAGAASATSAAATPAPAPATVTSSAALSSVSGSPVASGNATASFTNSVPPQQSMNAGTHIGPVGVLGTVVVGAVVVGAMAVL</sequence>
<dbReference type="InParanoid" id="Q0UWL8"/>
<keyword evidence="1" id="KW-0812">Transmembrane</keyword>
<evidence type="ECO:0000256" key="1">
    <source>
        <dbReference type="SAM" id="Phobius"/>
    </source>
</evidence>
<evidence type="ECO:0000313" key="4">
    <source>
        <dbReference type="Proteomes" id="UP000001055"/>
    </source>
</evidence>
<protein>
    <recommendedName>
        <fullName evidence="5">Killer toxin Kp4 domain-containing protein</fullName>
    </recommendedName>
</protein>
<accession>Q0UWL8</accession>
<keyword evidence="1" id="KW-0472">Membrane</keyword>
<dbReference type="OMA" id="CLKCALT"/>